<gene>
    <name evidence="7" type="ordered locus">Ecym_7075</name>
</gene>
<sequence>MKSAILRAAVKRCYSLQVAKRQKTIPDLLQKYDAKSPISMITAYDYITATWAQNAGTDIILVGDSLAMSTLGHESTTDLEFEEFRYHLKSVCKAEGSAFIVSDVPYGSFESSIEKGIQAVIDIMKTSSRIGAVKLEVGSHEDDYGLELAKEICRRGIPLVGHVGLTPQRVHNMGGFKVQGSKSVKQALAVYQRAKDLQDAGCFSLVLECVPHQIAKVITEKLSIPTIGIGAGPGTSGQVLVVSDVLGMLPGRIPKFVNAYSNMNEIALSAIEKYINEMNTSTFPKIGDHTFSVKDELLEKFLKGIK</sequence>
<reference evidence="8" key="1">
    <citation type="journal article" date="2012" name="G3 (Bethesda)">
        <title>Pichia sorbitophila, an interspecies yeast hybrid reveals early steps of genome resolution following polyploidization.</title>
        <authorList>
            <person name="Leh Louis V."/>
            <person name="Despons L."/>
            <person name="Friedrich A."/>
            <person name="Martin T."/>
            <person name="Durrens P."/>
            <person name="Casaregola S."/>
            <person name="Neuveglise C."/>
            <person name="Fairhead C."/>
            <person name="Marck C."/>
            <person name="Cruz J.A."/>
            <person name="Straub M.L."/>
            <person name="Kugler V."/>
            <person name="Sacerdot C."/>
            <person name="Uzunov Z."/>
            <person name="Thierry A."/>
            <person name="Weiss S."/>
            <person name="Bleykasten C."/>
            <person name="De Montigny J."/>
            <person name="Jacques N."/>
            <person name="Jung P."/>
            <person name="Lemaire M."/>
            <person name="Mallet S."/>
            <person name="Morel G."/>
            <person name="Richard G.F."/>
            <person name="Sarkar A."/>
            <person name="Savel G."/>
            <person name="Schacherer J."/>
            <person name="Seret M.L."/>
            <person name="Talla E."/>
            <person name="Samson G."/>
            <person name="Jubin C."/>
            <person name="Poulain J."/>
            <person name="Vacherie B."/>
            <person name="Barbe V."/>
            <person name="Pelletier E."/>
            <person name="Sherman D.J."/>
            <person name="Westhof E."/>
            <person name="Weissenbach J."/>
            <person name="Baret P.V."/>
            <person name="Wincker P."/>
            <person name="Gaillardin C."/>
            <person name="Dujon B."/>
            <person name="Souciet J.L."/>
        </authorList>
    </citation>
    <scope>NUCLEOTIDE SEQUENCE [LARGE SCALE GENOMIC DNA]</scope>
    <source>
        <strain evidence="8">CBS 270.75 / DBVPG 7215 / KCTC 17166 / NRRL Y-17582</strain>
    </source>
</reference>
<dbReference type="InParanoid" id="G8JVR3"/>
<dbReference type="RefSeq" id="XP_003647745.1">
    <property type="nucleotide sequence ID" value="XM_003647697.1"/>
</dbReference>
<dbReference type="EMBL" id="CP002503">
    <property type="protein sequence ID" value="AET40928.1"/>
    <property type="molecule type" value="Genomic_DNA"/>
</dbReference>
<evidence type="ECO:0000313" key="8">
    <source>
        <dbReference type="Proteomes" id="UP000006790"/>
    </source>
</evidence>
<dbReference type="HAMAP" id="MF_00156">
    <property type="entry name" value="PanB"/>
    <property type="match status" value="1"/>
</dbReference>
<comment type="catalytic activity">
    <reaction evidence="5 6">
        <text>(6R)-5,10-methylene-5,6,7,8-tetrahydrofolate + 3-methyl-2-oxobutanoate + H2O = 2-dehydropantoate + (6S)-5,6,7,8-tetrahydrofolate</text>
        <dbReference type="Rhea" id="RHEA:11824"/>
        <dbReference type="ChEBI" id="CHEBI:11561"/>
        <dbReference type="ChEBI" id="CHEBI:11851"/>
        <dbReference type="ChEBI" id="CHEBI:15377"/>
        <dbReference type="ChEBI" id="CHEBI:15636"/>
        <dbReference type="ChEBI" id="CHEBI:57453"/>
        <dbReference type="EC" id="2.1.2.11"/>
    </reaction>
</comment>
<dbReference type="FunCoup" id="G8JVR3">
    <property type="interactions" value="156"/>
</dbReference>
<evidence type="ECO:0000256" key="5">
    <source>
        <dbReference type="ARBA" id="ARBA00049172"/>
    </source>
</evidence>
<dbReference type="InterPro" id="IPR003700">
    <property type="entry name" value="Pantoate_hydroxy_MeTrfase"/>
</dbReference>
<dbReference type="STRING" id="931890.G8JVR3"/>
<dbReference type="GeneID" id="11471229"/>
<organism evidence="7 8">
    <name type="scientific">Eremothecium cymbalariae (strain CBS 270.75 / DBVPG 7215 / KCTC 17166 / NRRL Y-17582)</name>
    <name type="common">Yeast</name>
    <dbReference type="NCBI Taxonomy" id="931890"/>
    <lineage>
        <taxon>Eukaryota</taxon>
        <taxon>Fungi</taxon>
        <taxon>Dikarya</taxon>
        <taxon>Ascomycota</taxon>
        <taxon>Saccharomycotina</taxon>
        <taxon>Saccharomycetes</taxon>
        <taxon>Saccharomycetales</taxon>
        <taxon>Saccharomycetaceae</taxon>
        <taxon>Eremothecium</taxon>
    </lineage>
</organism>
<dbReference type="PANTHER" id="PTHR20881">
    <property type="entry name" value="3-METHYL-2-OXOBUTANOATE HYDROXYMETHYLTRANSFERASE"/>
    <property type="match status" value="1"/>
</dbReference>
<dbReference type="OrthoDB" id="425211at2759"/>
<dbReference type="PIRSF" id="PIRSF000388">
    <property type="entry name" value="Pantoate_hydroxy_MeTrfase"/>
    <property type="match status" value="1"/>
</dbReference>
<dbReference type="EC" id="2.1.2.11" evidence="3 6"/>
<dbReference type="Proteomes" id="UP000006790">
    <property type="component" value="Chromosome 7"/>
</dbReference>
<dbReference type="OMA" id="VLVWTDM"/>
<dbReference type="AlphaFoldDB" id="G8JVR3"/>
<dbReference type="Pfam" id="PF02548">
    <property type="entry name" value="Pantoate_transf"/>
    <property type="match status" value="1"/>
</dbReference>
<keyword evidence="8" id="KW-1185">Reference proteome</keyword>
<proteinExistence type="inferred from homology"/>
<dbReference type="Gene3D" id="3.20.20.60">
    <property type="entry name" value="Phosphoenolpyruvate-binding domains"/>
    <property type="match status" value="1"/>
</dbReference>
<evidence type="ECO:0000256" key="2">
    <source>
        <dbReference type="ARBA" id="ARBA00008676"/>
    </source>
</evidence>
<dbReference type="GO" id="GO:0005739">
    <property type="term" value="C:mitochondrion"/>
    <property type="evidence" value="ECO:0007669"/>
    <property type="project" value="EnsemblFungi"/>
</dbReference>
<dbReference type="SUPFAM" id="SSF51621">
    <property type="entry name" value="Phosphoenolpyruvate/pyruvate domain"/>
    <property type="match status" value="1"/>
</dbReference>
<dbReference type="InterPro" id="IPR015813">
    <property type="entry name" value="Pyrv/PenolPyrv_kinase-like_dom"/>
</dbReference>
<dbReference type="FunFam" id="3.20.20.60:FF:000003">
    <property type="entry name" value="3-methyl-2-oxobutanoate hydroxymethyltransferase"/>
    <property type="match status" value="1"/>
</dbReference>
<evidence type="ECO:0000256" key="6">
    <source>
        <dbReference type="RuleBase" id="RU362100"/>
    </source>
</evidence>
<dbReference type="UniPathway" id="UPA00028">
    <property type="reaction ID" value="UER00003"/>
</dbReference>
<name>G8JVR3_ERECY</name>
<accession>G8JVR3</accession>
<dbReference type="GO" id="GO:0003864">
    <property type="term" value="F:3-methyl-2-oxobutanoate hydroxymethyltransferase activity"/>
    <property type="evidence" value="ECO:0007669"/>
    <property type="project" value="UniProtKB-EC"/>
</dbReference>
<keyword evidence="6" id="KW-0566">Pantothenate biosynthesis</keyword>
<comment type="function">
    <text evidence="6">Catalyzes the reversible reaction in which hydroxymethyl group from 5,10-methylenetetrahydrofolate is transferred onto alpha-ketoisovalerate to form ketopantoate.</text>
</comment>
<dbReference type="InterPro" id="IPR040442">
    <property type="entry name" value="Pyrv_kinase-like_dom_sf"/>
</dbReference>
<comment type="similarity">
    <text evidence="2 6">Belongs to the PanB family.</text>
</comment>
<dbReference type="eggNOG" id="KOG2949">
    <property type="taxonomic scope" value="Eukaryota"/>
</dbReference>
<comment type="pathway">
    <text evidence="1 6">Cofactor biosynthesis; (R)-pantothenate biosynthesis; (R)-pantoate from 3-methyl-2-oxobutanoate: step 1/2.</text>
</comment>
<evidence type="ECO:0000256" key="4">
    <source>
        <dbReference type="ARBA" id="ARBA00022679"/>
    </source>
</evidence>
<dbReference type="HOGENOM" id="CLU_036645_0_1_1"/>
<dbReference type="CDD" id="cd06557">
    <property type="entry name" value="KPHMT-like"/>
    <property type="match status" value="1"/>
</dbReference>
<evidence type="ECO:0000313" key="7">
    <source>
        <dbReference type="EMBL" id="AET40928.1"/>
    </source>
</evidence>
<dbReference type="KEGG" id="erc:Ecym_7075"/>
<dbReference type="NCBIfam" id="NF001452">
    <property type="entry name" value="PRK00311.1"/>
    <property type="match status" value="1"/>
</dbReference>
<protein>
    <recommendedName>
        <fullName evidence="3 6">3-methyl-2-oxobutanoate hydroxymethyltransferase</fullName>
        <ecNumber evidence="3 6">2.1.2.11</ecNumber>
    </recommendedName>
</protein>
<dbReference type="GO" id="GO:0000287">
    <property type="term" value="F:magnesium ion binding"/>
    <property type="evidence" value="ECO:0007669"/>
    <property type="project" value="TreeGrafter"/>
</dbReference>
<dbReference type="NCBIfam" id="TIGR00222">
    <property type="entry name" value="panB"/>
    <property type="match status" value="1"/>
</dbReference>
<evidence type="ECO:0000256" key="3">
    <source>
        <dbReference type="ARBA" id="ARBA00012618"/>
    </source>
</evidence>
<dbReference type="GO" id="GO:0015940">
    <property type="term" value="P:pantothenate biosynthetic process"/>
    <property type="evidence" value="ECO:0007669"/>
    <property type="project" value="UniProtKB-UniPathway"/>
</dbReference>
<evidence type="ECO:0000256" key="1">
    <source>
        <dbReference type="ARBA" id="ARBA00005033"/>
    </source>
</evidence>
<keyword evidence="4 6" id="KW-0808">Transferase</keyword>
<dbReference type="PANTHER" id="PTHR20881:SF0">
    <property type="entry name" value="3-METHYL-2-OXOBUTANOATE HYDROXYMETHYLTRANSFERASE"/>
    <property type="match status" value="1"/>
</dbReference>